<accession>A0A1G9ADR3</accession>
<dbReference type="EMBL" id="FNFE01000003">
    <property type="protein sequence ID" value="SDK25499.1"/>
    <property type="molecule type" value="Genomic_DNA"/>
</dbReference>
<dbReference type="InterPro" id="IPR019887">
    <property type="entry name" value="Tscrpt_reg_AsnC/Lrp_C"/>
</dbReference>
<dbReference type="AlphaFoldDB" id="A0A1G9ADR3"/>
<name>A0A1G9ADR3_9EURY</name>
<feature type="domain" description="Transcription regulator AsnC/Lrp ligand binding" evidence="2">
    <location>
        <begin position="44"/>
        <end position="110"/>
    </location>
</feature>
<reference evidence="4" key="1">
    <citation type="submission" date="2016-10" db="EMBL/GenBank/DDBJ databases">
        <authorList>
            <person name="Varghese N."/>
            <person name="Submissions S."/>
        </authorList>
    </citation>
    <scope>NUCLEOTIDE SEQUENCE [LARGE SCALE GENOMIC DNA]</scope>
    <source>
        <strain evidence="4">B4,CECT 8067,JCM 17497</strain>
    </source>
</reference>
<feature type="region of interest" description="Disordered" evidence="1">
    <location>
        <begin position="144"/>
        <end position="181"/>
    </location>
</feature>
<dbReference type="Gene3D" id="3.30.70.920">
    <property type="match status" value="1"/>
</dbReference>
<dbReference type="STRING" id="1095776.SAMN04515672_2694"/>
<sequence>MLVRCHRVSASRARYTARMSHEIWPDLPSRRVRRTSQAIIEVGVAVDVGTREVTKRMAEWEDVDFVWQVSGEQDIVVVIDAADTCGVNELITQARGQEGVVSTKTRLILDEQLELRPSTTGSRQYHVACLSSYFSSFSDSFSGSSFFGSSSSGSTPSSSGRESSVRSISNGSSAGASSGSR</sequence>
<evidence type="ECO:0000256" key="1">
    <source>
        <dbReference type="SAM" id="MobiDB-lite"/>
    </source>
</evidence>
<evidence type="ECO:0000313" key="4">
    <source>
        <dbReference type="Proteomes" id="UP000198882"/>
    </source>
</evidence>
<dbReference type="Proteomes" id="UP000198882">
    <property type="component" value="Unassembled WGS sequence"/>
</dbReference>
<evidence type="ECO:0000259" key="2">
    <source>
        <dbReference type="Pfam" id="PF01037"/>
    </source>
</evidence>
<evidence type="ECO:0000313" key="3">
    <source>
        <dbReference type="EMBL" id="SDK25499.1"/>
    </source>
</evidence>
<gene>
    <name evidence="3" type="ORF">SAMN04515672_2694</name>
</gene>
<dbReference type="Pfam" id="PF01037">
    <property type="entry name" value="AsnC_trans_reg"/>
    <property type="match status" value="1"/>
</dbReference>
<keyword evidence="4" id="KW-1185">Reference proteome</keyword>
<dbReference type="SUPFAM" id="SSF54909">
    <property type="entry name" value="Dimeric alpha+beta barrel"/>
    <property type="match status" value="1"/>
</dbReference>
<protein>
    <submittedName>
        <fullName evidence="3">AsnC family protein</fullName>
    </submittedName>
</protein>
<proteinExistence type="predicted"/>
<organism evidence="3 4">
    <name type="scientific">Natronorubrum texcoconense</name>
    <dbReference type="NCBI Taxonomy" id="1095776"/>
    <lineage>
        <taxon>Archaea</taxon>
        <taxon>Methanobacteriati</taxon>
        <taxon>Methanobacteriota</taxon>
        <taxon>Stenosarchaea group</taxon>
        <taxon>Halobacteria</taxon>
        <taxon>Halobacteriales</taxon>
        <taxon>Natrialbaceae</taxon>
        <taxon>Natronorubrum</taxon>
    </lineage>
</organism>
<dbReference type="InterPro" id="IPR011008">
    <property type="entry name" value="Dimeric_a/b-barrel"/>
</dbReference>